<proteinExistence type="predicted"/>
<evidence type="ECO:0000313" key="4">
    <source>
        <dbReference type="Proteomes" id="UP000218505"/>
    </source>
</evidence>
<dbReference type="Proteomes" id="UP000218505">
    <property type="component" value="Chromosome"/>
</dbReference>
<organism evidence="3 4">
    <name type="scientific">Actinosynnema pretiosum</name>
    <dbReference type="NCBI Taxonomy" id="42197"/>
    <lineage>
        <taxon>Bacteria</taxon>
        <taxon>Bacillati</taxon>
        <taxon>Actinomycetota</taxon>
        <taxon>Actinomycetes</taxon>
        <taxon>Pseudonocardiales</taxon>
        <taxon>Pseudonocardiaceae</taxon>
        <taxon>Actinosynnema</taxon>
    </lineage>
</organism>
<evidence type="ECO:0000259" key="2">
    <source>
        <dbReference type="Pfam" id="PF00561"/>
    </source>
</evidence>
<gene>
    <name evidence="3" type="ORF">CNX65_29380</name>
</gene>
<reference evidence="3" key="1">
    <citation type="submission" date="2017-09" db="EMBL/GenBank/DDBJ databases">
        <title>Complete Genome Sequence of ansamitocin-producing Bacterium Actinosynnema pretiosum X47.</title>
        <authorList>
            <person name="Cao G."/>
            <person name="Zong G."/>
            <person name="Zhong C."/>
            <person name="Fu J."/>
        </authorList>
    </citation>
    <scope>NUCLEOTIDE SEQUENCE [LARGE SCALE GENOMIC DNA]</scope>
    <source>
        <strain evidence="3">X47</strain>
    </source>
</reference>
<dbReference type="PRINTS" id="PR00412">
    <property type="entry name" value="EPOXHYDRLASE"/>
</dbReference>
<keyword evidence="4" id="KW-1185">Reference proteome</keyword>
<dbReference type="SUPFAM" id="SSF53474">
    <property type="entry name" value="alpha/beta-Hydrolases"/>
    <property type="match status" value="1"/>
</dbReference>
<dbReference type="KEGG" id="apre:CNX65_29380"/>
<evidence type="ECO:0000313" key="3">
    <source>
        <dbReference type="EMBL" id="ATE56894.1"/>
    </source>
</evidence>
<dbReference type="InterPro" id="IPR000639">
    <property type="entry name" value="Epox_hydrolase-like"/>
</dbReference>
<name>A0A290ZD31_9PSEU</name>
<sequence length="278" mass="29415">MVGVTPVAGMPGFEHRHTDVDGVRVHHVVGGSGPVVVLLHGWPLTWREWKPVMPLLAAAGRTVVAPDLRGLGDTGRPVSGYTKREVAEDLRGLGLGEVDLVGSDIGAMVAHAWAAAHPAEVRRLVLAESVLPGYGLAEAAAEHGWWHFGFHAQVDLAELLTRGKEAAYLGGVWSRMSPEGVPDAAETLAEYSSPGGMRAGFQHYATLAHDAEVIRAAPPLAMPVLVLNGERGLPQEPLLAGARQAAHDVQADIVPTAAHLLAHGNPEWLAARLLEFLA</sequence>
<dbReference type="Pfam" id="PF00561">
    <property type="entry name" value="Abhydrolase_1"/>
    <property type="match status" value="1"/>
</dbReference>
<dbReference type="AlphaFoldDB" id="A0A290ZD31"/>
<dbReference type="Gene3D" id="3.40.50.1820">
    <property type="entry name" value="alpha/beta hydrolase"/>
    <property type="match status" value="1"/>
</dbReference>
<dbReference type="RefSeq" id="WP_096496642.1">
    <property type="nucleotide sequence ID" value="NZ_CP023445.1"/>
</dbReference>
<dbReference type="PANTHER" id="PTHR43329">
    <property type="entry name" value="EPOXIDE HYDROLASE"/>
    <property type="match status" value="1"/>
</dbReference>
<evidence type="ECO:0000256" key="1">
    <source>
        <dbReference type="ARBA" id="ARBA00022801"/>
    </source>
</evidence>
<dbReference type="EMBL" id="CP023445">
    <property type="protein sequence ID" value="ATE56894.1"/>
    <property type="molecule type" value="Genomic_DNA"/>
</dbReference>
<keyword evidence="1 3" id="KW-0378">Hydrolase</keyword>
<protein>
    <submittedName>
        <fullName evidence="3">Alpha/beta hydrolase</fullName>
    </submittedName>
</protein>
<dbReference type="GO" id="GO:0016787">
    <property type="term" value="F:hydrolase activity"/>
    <property type="evidence" value="ECO:0007669"/>
    <property type="project" value="UniProtKB-KW"/>
</dbReference>
<dbReference type="InterPro" id="IPR029058">
    <property type="entry name" value="AB_hydrolase_fold"/>
</dbReference>
<feature type="domain" description="AB hydrolase-1" evidence="2">
    <location>
        <begin position="34"/>
        <end position="149"/>
    </location>
</feature>
<accession>A0A290ZD31</accession>
<dbReference type="InterPro" id="IPR000073">
    <property type="entry name" value="AB_hydrolase_1"/>
</dbReference>